<feature type="compositionally biased region" description="Polar residues" evidence="1">
    <location>
        <begin position="102"/>
        <end position="112"/>
    </location>
</feature>
<protein>
    <submittedName>
        <fullName evidence="2">Uncharacterized protein</fullName>
    </submittedName>
</protein>
<feature type="compositionally biased region" description="Basic and acidic residues" evidence="1">
    <location>
        <begin position="61"/>
        <end position="80"/>
    </location>
</feature>
<accession>A0A179A1Z3</accession>
<proteinExistence type="predicted"/>
<dbReference type="Proteomes" id="UP000078343">
    <property type="component" value="Unassembled WGS sequence"/>
</dbReference>
<dbReference type="AlphaFoldDB" id="A0A179A1Z3"/>
<evidence type="ECO:0000256" key="1">
    <source>
        <dbReference type="SAM" id="MobiDB-lite"/>
    </source>
</evidence>
<name>A0A179A1Z3_9EURO</name>
<dbReference type="OrthoDB" id="10494027at2759"/>
<evidence type="ECO:0000313" key="2">
    <source>
        <dbReference type="EMBL" id="OAP65536.1"/>
    </source>
</evidence>
<comment type="caution">
    <text evidence="2">The sequence shown here is derived from an EMBL/GenBank/DDBJ whole genome shotgun (WGS) entry which is preliminary data.</text>
</comment>
<dbReference type="RefSeq" id="XP_018698903.1">
    <property type="nucleotide sequence ID" value="XM_018833024.1"/>
</dbReference>
<feature type="region of interest" description="Disordered" evidence="1">
    <location>
        <begin position="48"/>
        <end position="161"/>
    </location>
</feature>
<dbReference type="GeneID" id="30005678"/>
<sequence>MSACCSFFVGLFRMLYDKWKVVNWIERPHTSILQRMDEVTTLAAKERCYQRQGNGSKKGKLGSERDTKKERPMQQKDKGSNMDNIEPSELTPDVGVEHGSAGPSTLTDSMLPTSAMLPLTTTSSIDRDDSGEGENSGLSRTRDTGQLPPRGGAGKKFQAKDEWRRAGDRFYGFLESGMKRAKGWLWKRE</sequence>
<dbReference type="EMBL" id="LVYI01000001">
    <property type="protein sequence ID" value="OAP65536.1"/>
    <property type="molecule type" value="Genomic_DNA"/>
</dbReference>
<evidence type="ECO:0000313" key="3">
    <source>
        <dbReference type="Proteomes" id="UP000078343"/>
    </source>
</evidence>
<organism evidence="2 3">
    <name type="scientific">Fonsecaea erecta</name>
    <dbReference type="NCBI Taxonomy" id="1367422"/>
    <lineage>
        <taxon>Eukaryota</taxon>
        <taxon>Fungi</taxon>
        <taxon>Dikarya</taxon>
        <taxon>Ascomycota</taxon>
        <taxon>Pezizomycotina</taxon>
        <taxon>Eurotiomycetes</taxon>
        <taxon>Chaetothyriomycetidae</taxon>
        <taxon>Chaetothyriales</taxon>
        <taxon>Herpotrichiellaceae</taxon>
        <taxon>Fonsecaea</taxon>
    </lineage>
</organism>
<keyword evidence="3" id="KW-1185">Reference proteome</keyword>
<reference evidence="2 3" key="1">
    <citation type="submission" date="2016-04" db="EMBL/GenBank/DDBJ databases">
        <title>Draft genome of Fonsecaea erecta CBS 125763.</title>
        <authorList>
            <person name="Weiss V.A."/>
            <person name="Vicente V.A."/>
            <person name="Raittz R.T."/>
            <person name="Moreno L.F."/>
            <person name="De Souza E.M."/>
            <person name="Pedrosa F.O."/>
            <person name="Steffens M.B."/>
            <person name="Faoro H."/>
            <person name="Tadra-Sfeir M.Z."/>
            <person name="Najafzadeh M.J."/>
            <person name="Felipe M.S."/>
            <person name="Teixeira M."/>
            <person name="Sun J."/>
            <person name="Xi L."/>
            <person name="Gomes R."/>
            <person name="De Azevedo C.M."/>
            <person name="Salgado C.G."/>
            <person name="Da Silva M.B."/>
            <person name="Nascimento M.F."/>
            <person name="Queiroz-Telles F."/>
            <person name="Attili D.S."/>
            <person name="Gorbushina A."/>
        </authorList>
    </citation>
    <scope>NUCLEOTIDE SEQUENCE [LARGE SCALE GENOMIC DNA]</scope>
    <source>
        <strain evidence="2 3">CBS 125763</strain>
    </source>
</reference>
<gene>
    <name evidence="2" type="ORF">AYL99_01508</name>
</gene>